<dbReference type="GO" id="GO:0009306">
    <property type="term" value="P:protein secretion"/>
    <property type="evidence" value="ECO:0007669"/>
    <property type="project" value="InterPro"/>
</dbReference>
<dbReference type="Pfam" id="PF04357">
    <property type="entry name" value="TamB"/>
    <property type="match status" value="1"/>
</dbReference>
<evidence type="ECO:0000256" key="1">
    <source>
        <dbReference type="ARBA" id="ARBA00004167"/>
    </source>
</evidence>
<keyword evidence="2 5" id="KW-0812">Transmembrane</keyword>
<keyword evidence="7" id="KW-1185">Reference proteome</keyword>
<keyword evidence="3 5" id="KW-1133">Transmembrane helix</keyword>
<dbReference type="RefSeq" id="WP_028312548.1">
    <property type="nucleotide sequence ID" value="NZ_KI519499.1"/>
</dbReference>
<evidence type="ECO:0000256" key="4">
    <source>
        <dbReference type="ARBA" id="ARBA00023136"/>
    </source>
</evidence>
<evidence type="ECO:0000256" key="2">
    <source>
        <dbReference type="ARBA" id="ARBA00022692"/>
    </source>
</evidence>
<dbReference type="PANTHER" id="PTHR36985:SF1">
    <property type="entry name" value="TRANSLOCATION AND ASSEMBLY MODULE SUBUNIT TAMB"/>
    <property type="match status" value="1"/>
</dbReference>
<evidence type="ECO:0000259" key="6">
    <source>
        <dbReference type="Pfam" id="PF04357"/>
    </source>
</evidence>
<keyword evidence="4 5" id="KW-0472">Membrane</keyword>
<protein>
    <submittedName>
        <fullName evidence="8">Translocation/assembly module TamB domain-containing protein</fullName>
    </submittedName>
</protein>
<organism evidence="7 8">
    <name type="scientific">Derxia gummosa DSM 723</name>
    <dbReference type="NCBI Taxonomy" id="1121388"/>
    <lineage>
        <taxon>Bacteria</taxon>
        <taxon>Pseudomonadati</taxon>
        <taxon>Pseudomonadota</taxon>
        <taxon>Betaproteobacteria</taxon>
        <taxon>Burkholderiales</taxon>
        <taxon>Alcaligenaceae</taxon>
        <taxon>Derxia</taxon>
    </lineage>
</organism>
<dbReference type="Proteomes" id="UP000675920">
    <property type="component" value="Unplaced"/>
</dbReference>
<feature type="domain" description="Translocation and assembly module TamB C-terminal" evidence="6">
    <location>
        <begin position="983"/>
        <end position="1335"/>
    </location>
</feature>
<evidence type="ECO:0000256" key="3">
    <source>
        <dbReference type="ARBA" id="ARBA00022989"/>
    </source>
</evidence>
<evidence type="ECO:0000313" key="7">
    <source>
        <dbReference type="Proteomes" id="UP000675920"/>
    </source>
</evidence>
<dbReference type="GO" id="GO:0005886">
    <property type="term" value="C:plasma membrane"/>
    <property type="evidence" value="ECO:0007669"/>
    <property type="project" value="InterPro"/>
</dbReference>
<proteinExistence type="predicted"/>
<dbReference type="GO" id="GO:0097347">
    <property type="term" value="C:TAM protein secretion complex"/>
    <property type="evidence" value="ECO:0007669"/>
    <property type="project" value="TreeGrafter"/>
</dbReference>
<feature type="transmembrane region" description="Helical" evidence="5">
    <location>
        <begin position="27"/>
        <end position="47"/>
    </location>
</feature>
<accession>A0A8B6X5Z2</accession>
<dbReference type="InterPro" id="IPR007452">
    <property type="entry name" value="TamB_C"/>
</dbReference>
<comment type="subcellular location">
    <subcellularLocation>
        <location evidence="1">Membrane</location>
        <topology evidence="1">Single-pass membrane protein</topology>
    </subcellularLocation>
</comment>
<name>A0A8B6X5Z2_9BURK</name>
<evidence type="ECO:0000256" key="5">
    <source>
        <dbReference type="SAM" id="Phobius"/>
    </source>
</evidence>
<evidence type="ECO:0000313" key="8">
    <source>
        <dbReference type="RefSeq" id="WP_028312548.1"/>
    </source>
</evidence>
<sequence>MAALPPSDADSESTPAGPPLWRRLLRWIVWPLIALLLLVSGVAWLAGQEFTLRIAAREIAKATGGAITVEGVDGSLFGRLEVHRLRYEDASLAVETRDLRLEWYWLPLKRFYVRELSAAALEIEQKVRSDEPPALPARLALPVTVTVGELRLDSIEYRASTGARTLLGPVHGSAELGPRQHRLHVSEFALYGVRFSADAEIDPTAAPYATQLRAKWLSPGLGPIADIGLDARGSLARLDVQAAASWRRPGGSPIVATTELKLFSDSLQEMFTPIIVLADQVPVEVAAGVDIGLKAPLALEGTLGFDADDNFGGRLKVENRAPGKLEAGRIPVTTLTADFTTHDGARLENARIEVPGGGTLAARAHFDLKQEIELVARGFDPRGLSDYAVPMKLDGPVRLDIDENGLVATTIALRGAGVEYAGKARIEPEQIVIEKLRLGTGAGGLALEGQFGFDGRRPLTLDGHMLGFDASRILVALDPKDSLAGWLRSSLNGRVKLDGVLGMARKGKEPAVPLQLAIDTRFEPSTLSGLPLSGTARGKLNGTGSFAGWSASDVDVALNFAENAVRLSGGLGLGDRKLAVDVNAPRLDRFSALLGEVLAGRATARGTVGGSLAAPDATLNVTSDEFVFGRGEQALRLGTLRGRFAGNRERVEGELSVEHVAALNQHFSGAQVSLAGRPSDHRLSVRARGEGAKPAIQFSADIAAGLRPAASADGHPVWAGQLLRLTNLGQYGMQLAGPARFEVSAERQRFEGLDLLIDDARLQLARVEHSEAGFQTVGSLRRLSFASFVRMYPQAKDWLPRATLAVDGRWDIGTLPAGKLNGTLHVERSDGDLWVTNSPKGALGISRLALDVQARDNRVDSRLGFESARAGRLDAAFATTLADRDGRLAITADAPIDARLSGELKSFIWLTLSADSPVTADGLVTMDATARGSFAQPRLDGELRGGGLVLRLLKPRARLDHGRVAVRFTENRAELREFSFQGRRGSLTGGGAIQFVNQRPTGTLTLRADQLDASNDPNYQLAASGAVEIALAEGAARITGGLRADSASITLGDAFAPKLGNDVVIVSGEESWERQSLAETQAAEARRESLPLTASLRFDLGSNFRVKGYGADAQLGGGIGIDVRPGQPLRANGVVEVLQGSYNAYSQKLVVDQGTISFVGPVDNPNLAIRATRPELPVNVGIEILGTARNPRLRLYSDTAMSDTERLSWIATGRGLDDSSRADLQYLSVAASALMSDNSGVPLTKRVAGAIGFDSISIGNRTPTSAVRGSSLNQQEVAFVSIGKRLSNRLTFTFERALTGIGTFARLRYEVGRKFYVQTTTGDENAIDAFYTFTFD</sequence>
<reference evidence="8" key="2">
    <citation type="submission" date="2025-08" db="UniProtKB">
        <authorList>
            <consortium name="RefSeq"/>
        </authorList>
    </citation>
    <scope>IDENTIFICATION</scope>
</reference>
<reference evidence="8" key="1">
    <citation type="journal article" date="2012" name="Nat. Struct. Mol. Biol.">
        <title>Discovery of an archetypal protein transport system in bacterial outer membranes.</title>
        <authorList>
            <person name="Selkrig J."/>
            <person name="Mosbahi K."/>
            <person name="Webb C.T."/>
            <person name="Belousoff M.J."/>
            <person name="Perry A.J."/>
            <person name="Wells T.J."/>
            <person name="Morris F."/>
            <person name="Leyton D.L."/>
            <person name="Totsika M."/>
            <person name="Phan M.D."/>
            <person name="Celik N."/>
            <person name="Kelly M."/>
            <person name="Oates C."/>
            <person name="Hartland E.L."/>
            <person name="Robins-Browne R.M."/>
            <person name="Ramarathinam S.H."/>
            <person name="Purcell A.W."/>
            <person name="Schembri M.A."/>
            <person name="Strugnell R.A."/>
            <person name="Henderson I.R."/>
            <person name="Walker D."/>
            <person name="Lithgow T."/>
        </authorList>
    </citation>
    <scope>NUCLEOTIDE SEQUENCE</scope>
</reference>
<dbReference type="OrthoDB" id="5288149at2"/>
<dbReference type="PANTHER" id="PTHR36985">
    <property type="entry name" value="TRANSLOCATION AND ASSEMBLY MODULE SUBUNIT TAMB"/>
    <property type="match status" value="1"/>
</dbReference>